<organism evidence="1 2">
    <name type="scientific">Maritalea mobilis</name>
    <dbReference type="NCBI Taxonomy" id="483324"/>
    <lineage>
        <taxon>Bacteria</taxon>
        <taxon>Pseudomonadati</taxon>
        <taxon>Pseudomonadota</taxon>
        <taxon>Alphaproteobacteria</taxon>
        <taxon>Hyphomicrobiales</taxon>
        <taxon>Devosiaceae</taxon>
        <taxon>Maritalea</taxon>
    </lineage>
</organism>
<sequence>MRNNRSIGDIAELAKDFSLSTAPPPANSLFWEMWNQNIVQQNAQATLNLSYLQGINSGLLDPNVYGGYNVADAYYCYNGADDYQYAAGQAPAGSALQAFLLKKFAGYQKYNATFPDTWHVASAADISPPEITKAYSQFEHNVVTKYDPIYAIIVMLPCEYLWAWLASQMNTPTSQNVYGGWITGNNDPSGAYAMGNFLVEYMAANPGQIDQKLANNIYAWANFFEYANFSAATNTAFADPASLGLTPLPEFEPAN</sequence>
<dbReference type="PANTHER" id="PTHR43198:SF2">
    <property type="entry name" value="SI:CH1073-67J19.1-RELATED"/>
    <property type="match status" value="1"/>
</dbReference>
<name>A0A4R6VJ10_9HYPH</name>
<dbReference type="SUPFAM" id="SSF48613">
    <property type="entry name" value="Heme oxygenase-like"/>
    <property type="match status" value="1"/>
</dbReference>
<dbReference type="GO" id="GO:0005829">
    <property type="term" value="C:cytosol"/>
    <property type="evidence" value="ECO:0007669"/>
    <property type="project" value="TreeGrafter"/>
</dbReference>
<dbReference type="RefSeq" id="WP_208111211.1">
    <property type="nucleotide sequence ID" value="NZ_SNYR01000003.1"/>
</dbReference>
<dbReference type="PANTHER" id="PTHR43198">
    <property type="entry name" value="BIFUNCTIONAL TH2 PROTEIN"/>
    <property type="match status" value="1"/>
</dbReference>
<dbReference type="InterPro" id="IPR050967">
    <property type="entry name" value="Thiamine_Salvage_TenA"/>
</dbReference>
<dbReference type="CDD" id="cd19359">
    <property type="entry name" value="TenA_C_Bt3146-like"/>
    <property type="match status" value="1"/>
</dbReference>
<evidence type="ECO:0000313" key="1">
    <source>
        <dbReference type="EMBL" id="TDQ61629.1"/>
    </source>
</evidence>
<evidence type="ECO:0000313" key="2">
    <source>
        <dbReference type="Proteomes" id="UP000295391"/>
    </source>
</evidence>
<proteinExistence type="predicted"/>
<gene>
    <name evidence="1" type="ORF">ATL17_2728</name>
</gene>
<dbReference type="InterPro" id="IPR016084">
    <property type="entry name" value="Haem_Oase-like_multi-hlx"/>
</dbReference>
<reference evidence="1 2" key="1">
    <citation type="submission" date="2019-03" db="EMBL/GenBank/DDBJ databases">
        <title>Genomic Encyclopedia of Type Strains, Phase III (KMG-III): the genomes of soil and plant-associated and newly described type strains.</title>
        <authorList>
            <person name="Whitman W."/>
        </authorList>
    </citation>
    <scope>NUCLEOTIDE SEQUENCE [LARGE SCALE GENOMIC DNA]</scope>
    <source>
        <strain evidence="1 2">CGMCC 1.7002</strain>
    </source>
</reference>
<dbReference type="Proteomes" id="UP000295391">
    <property type="component" value="Unassembled WGS sequence"/>
</dbReference>
<dbReference type="Gene3D" id="1.20.910.10">
    <property type="entry name" value="Heme oxygenase-like"/>
    <property type="match status" value="1"/>
</dbReference>
<protein>
    <submittedName>
        <fullName evidence="1">Thiaminase/transcriptional activator TenA</fullName>
    </submittedName>
</protein>
<dbReference type="EMBL" id="SNYR01000003">
    <property type="protein sequence ID" value="TDQ61629.1"/>
    <property type="molecule type" value="Genomic_DNA"/>
</dbReference>
<accession>A0A4R6VJ10</accession>
<keyword evidence="2" id="KW-1185">Reference proteome</keyword>
<comment type="caution">
    <text evidence="1">The sequence shown here is derived from an EMBL/GenBank/DDBJ whole genome shotgun (WGS) entry which is preliminary data.</text>
</comment>
<dbReference type="AlphaFoldDB" id="A0A4R6VJ10"/>